<reference evidence="2 3" key="1">
    <citation type="journal article" date="2019" name="Nat. Ecol. Evol.">
        <title>Megaphylogeny resolves global patterns of mushroom evolution.</title>
        <authorList>
            <person name="Varga T."/>
            <person name="Krizsan K."/>
            <person name="Foldi C."/>
            <person name="Dima B."/>
            <person name="Sanchez-Garcia M."/>
            <person name="Sanchez-Ramirez S."/>
            <person name="Szollosi G.J."/>
            <person name="Szarkandi J.G."/>
            <person name="Papp V."/>
            <person name="Albert L."/>
            <person name="Andreopoulos W."/>
            <person name="Angelini C."/>
            <person name="Antonin V."/>
            <person name="Barry K.W."/>
            <person name="Bougher N.L."/>
            <person name="Buchanan P."/>
            <person name="Buyck B."/>
            <person name="Bense V."/>
            <person name="Catcheside P."/>
            <person name="Chovatia M."/>
            <person name="Cooper J."/>
            <person name="Damon W."/>
            <person name="Desjardin D."/>
            <person name="Finy P."/>
            <person name="Geml J."/>
            <person name="Haridas S."/>
            <person name="Hughes K."/>
            <person name="Justo A."/>
            <person name="Karasinski D."/>
            <person name="Kautmanova I."/>
            <person name="Kiss B."/>
            <person name="Kocsube S."/>
            <person name="Kotiranta H."/>
            <person name="LaButti K.M."/>
            <person name="Lechner B.E."/>
            <person name="Liimatainen K."/>
            <person name="Lipzen A."/>
            <person name="Lukacs Z."/>
            <person name="Mihaltcheva S."/>
            <person name="Morgado L.N."/>
            <person name="Niskanen T."/>
            <person name="Noordeloos M.E."/>
            <person name="Ohm R.A."/>
            <person name="Ortiz-Santana B."/>
            <person name="Ovrebo C."/>
            <person name="Racz N."/>
            <person name="Riley R."/>
            <person name="Savchenko A."/>
            <person name="Shiryaev A."/>
            <person name="Soop K."/>
            <person name="Spirin V."/>
            <person name="Szebenyi C."/>
            <person name="Tomsovsky M."/>
            <person name="Tulloss R.E."/>
            <person name="Uehling J."/>
            <person name="Grigoriev I.V."/>
            <person name="Vagvolgyi C."/>
            <person name="Papp T."/>
            <person name="Martin F.M."/>
            <person name="Miettinen O."/>
            <person name="Hibbett D.S."/>
            <person name="Nagy L.G."/>
        </authorList>
    </citation>
    <scope>NUCLEOTIDE SEQUENCE [LARGE SCALE GENOMIC DNA]</scope>
    <source>
        <strain evidence="2 3">FP101781</strain>
    </source>
</reference>
<feature type="compositionally biased region" description="Basic and acidic residues" evidence="1">
    <location>
        <begin position="1"/>
        <end position="18"/>
    </location>
</feature>
<protein>
    <submittedName>
        <fullName evidence="2">Uncharacterized protein</fullName>
    </submittedName>
</protein>
<keyword evidence="3" id="KW-1185">Reference proteome</keyword>
<organism evidence="2 3">
    <name type="scientific">Coprinellus micaceus</name>
    <name type="common">Glistening ink-cap mushroom</name>
    <name type="synonym">Coprinus micaceus</name>
    <dbReference type="NCBI Taxonomy" id="71717"/>
    <lineage>
        <taxon>Eukaryota</taxon>
        <taxon>Fungi</taxon>
        <taxon>Dikarya</taxon>
        <taxon>Basidiomycota</taxon>
        <taxon>Agaricomycotina</taxon>
        <taxon>Agaricomycetes</taxon>
        <taxon>Agaricomycetidae</taxon>
        <taxon>Agaricales</taxon>
        <taxon>Agaricineae</taxon>
        <taxon>Psathyrellaceae</taxon>
        <taxon>Coprinellus</taxon>
    </lineage>
</organism>
<evidence type="ECO:0000313" key="2">
    <source>
        <dbReference type="EMBL" id="TEB27708.1"/>
    </source>
</evidence>
<evidence type="ECO:0000256" key="1">
    <source>
        <dbReference type="SAM" id="MobiDB-lite"/>
    </source>
</evidence>
<gene>
    <name evidence="2" type="ORF">FA13DRAFT_1634250</name>
</gene>
<proteinExistence type="predicted"/>
<dbReference type="STRING" id="71717.A0A4Y7T189"/>
<dbReference type="Pfam" id="PF18759">
    <property type="entry name" value="Plavaka"/>
    <property type="match status" value="1"/>
</dbReference>
<feature type="region of interest" description="Disordered" evidence="1">
    <location>
        <begin position="1032"/>
        <end position="1054"/>
    </location>
</feature>
<feature type="region of interest" description="Disordered" evidence="1">
    <location>
        <begin position="588"/>
        <end position="627"/>
    </location>
</feature>
<sequence>MPHDPDNSTTPEDLRDQEVLPGKATTQTAKKARKPISQFHPFPNLSSYRLGEWFWADGVNKSQRGSEDFNPADVRNTNWKEIDGLLAVSSYNVDDMDSGEWVDDGISWKSSSVTLNVPFSKYTKNSGNHPFTVEGFHHRPLVPIIREKLESSAGREYFHTLGHELHWNPGSGKERVWVYGEMYTSTAFLQAYEDLQKSPPEPGCKLPRHVIGLMFASDATMLAAFRTAKLWPLYMFYGNDSKYKRAKPTEKLFETIAYFEKLPDDFKDFLIKLSGKSTINPALLTHCQRELFHEQWWHILDDEFIDAYCHGIVVKCYDGEMRHFYPCILTYSADYPEKVLLASIKNLGSFPCPRCNVTMQNVPSMGKKRDRANRIRTARTDDQACRERVSKARSLIYNNHHPVTSTFVEGNMAEGSLIPMNNAFSDRLSCHGFDLFKMLVVDIMHEVELGVWKALFIQILRLMEASDKGAIHKLDERYCGMPTFGRDTIRRFTNNVSEMKQLAARDWEDLLQCSYAAFEGLLPPPHNARLMGVLFLFSEWHGLAKLRLHTNHTLAILDTLTTELGDVIRGFVEKTCSKFDTKELTREYQARKRREARQQGKKEQASTNKGKGTANELPKKRQKTGDDTTLNLNTYKFHSLGDVVSTIRMFGTMDSYSTQMPERFHRYPKSHYKRTSKKNVSRQLSRIQMRQAHIQKLWKQLLPEPDESYQDDDAYKLPYFVGKSQNDPVNLPLFLRETKDDPAMKDFTLKLRRHLLPRIYASLLKEAKTPMAETSSTHIALLKSLVKSSTQDADFFEAPNTGSDVDSIYFHSDRVYKHKVLHINYTSYDVRRETDIINPATSRRNVMSPDIPHPLETLQSPSPPQHRFIHARVLAIFHVNVVYRGRGSWDLCKCRFDFLFVRWFTYADSNPALRRHDRVVLSPLKNTDAVGFLDPADVLRASHIVPRYSLGPLYPGSQGSNCLYPNKSGSDPIVSKLARDWEDWHEYYVNRFVDRDMLVRHLWGHGVGHQYCHSDAPALVQSPDAAEIEASATAIDPETNEGGGIQTNQSIRIP</sequence>
<dbReference type="InterPro" id="IPR041078">
    <property type="entry name" value="Plavaka"/>
</dbReference>
<dbReference type="Proteomes" id="UP000298030">
    <property type="component" value="Unassembled WGS sequence"/>
</dbReference>
<dbReference type="EMBL" id="QPFP01000038">
    <property type="protein sequence ID" value="TEB27708.1"/>
    <property type="molecule type" value="Genomic_DNA"/>
</dbReference>
<dbReference type="AlphaFoldDB" id="A0A4Y7T189"/>
<accession>A0A4Y7T189</accession>
<feature type="compositionally biased region" description="Basic and acidic residues" evidence="1">
    <location>
        <begin position="588"/>
        <end position="604"/>
    </location>
</feature>
<name>A0A4Y7T189_COPMI</name>
<feature type="region of interest" description="Disordered" evidence="1">
    <location>
        <begin position="1"/>
        <end position="36"/>
    </location>
</feature>
<dbReference type="OrthoDB" id="2687259at2759"/>
<comment type="caution">
    <text evidence="2">The sequence shown here is derived from an EMBL/GenBank/DDBJ whole genome shotgun (WGS) entry which is preliminary data.</text>
</comment>
<evidence type="ECO:0000313" key="3">
    <source>
        <dbReference type="Proteomes" id="UP000298030"/>
    </source>
</evidence>
<feature type="compositionally biased region" description="Basic and acidic residues" evidence="1">
    <location>
        <begin position="617"/>
        <end position="626"/>
    </location>
</feature>